<sequence length="80" mass="9398">MLAECEEDYYEQKNHLQNDVIVSCLKRFSPTPVQRYDWNQHCSIPAVITQPPRGDLTGTSINLSNLCRYNQPRDDSRIKW</sequence>
<name>A0A9D4GIQ7_DREPO</name>
<reference evidence="1" key="2">
    <citation type="submission" date="2020-11" db="EMBL/GenBank/DDBJ databases">
        <authorList>
            <person name="McCartney M.A."/>
            <person name="Auch B."/>
            <person name="Kono T."/>
            <person name="Mallez S."/>
            <person name="Becker A."/>
            <person name="Gohl D.M."/>
            <person name="Silverstein K.A.T."/>
            <person name="Koren S."/>
            <person name="Bechman K.B."/>
            <person name="Herman A."/>
            <person name="Abrahante J.E."/>
            <person name="Garbe J."/>
        </authorList>
    </citation>
    <scope>NUCLEOTIDE SEQUENCE</scope>
    <source>
        <strain evidence="1">Duluth1</strain>
        <tissue evidence="1">Whole animal</tissue>
    </source>
</reference>
<protein>
    <submittedName>
        <fullName evidence="1">Uncharacterized protein</fullName>
    </submittedName>
</protein>
<proteinExistence type="predicted"/>
<dbReference type="AlphaFoldDB" id="A0A9D4GIQ7"/>
<evidence type="ECO:0000313" key="2">
    <source>
        <dbReference type="Proteomes" id="UP000828390"/>
    </source>
</evidence>
<keyword evidence="2" id="KW-1185">Reference proteome</keyword>
<accession>A0A9D4GIQ7</accession>
<evidence type="ECO:0000313" key="1">
    <source>
        <dbReference type="EMBL" id="KAH3817613.1"/>
    </source>
</evidence>
<comment type="caution">
    <text evidence="1">The sequence shown here is derived from an EMBL/GenBank/DDBJ whole genome shotgun (WGS) entry which is preliminary data.</text>
</comment>
<organism evidence="1 2">
    <name type="scientific">Dreissena polymorpha</name>
    <name type="common">Zebra mussel</name>
    <name type="synonym">Mytilus polymorpha</name>
    <dbReference type="NCBI Taxonomy" id="45954"/>
    <lineage>
        <taxon>Eukaryota</taxon>
        <taxon>Metazoa</taxon>
        <taxon>Spiralia</taxon>
        <taxon>Lophotrochozoa</taxon>
        <taxon>Mollusca</taxon>
        <taxon>Bivalvia</taxon>
        <taxon>Autobranchia</taxon>
        <taxon>Heteroconchia</taxon>
        <taxon>Euheterodonta</taxon>
        <taxon>Imparidentia</taxon>
        <taxon>Neoheterodontei</taxon>
        <taxon>Myida</taxon>
        <taxon>Dreissenoidea</taxon>
        <taxon>Dreissenidae</taxon>
        <taxon>Dreissena</taxon>
    </lineage>
</organism>
<dbReference type="EMBL" id="JAIWYP010000005">
    <property type="protein sequence ID" value="KAH3817613.1"/>
    <property type="molecule type" value="Genomic_DNA"/>
</dbReference>
<dbReference type="Proteomes" id="UP000828390">
    <property type="component" value="Unassembled WGS sequence"/>
</dbReference>
<gene>
    <name evidence="1" type="ORF">DPMN_119161</name>
</gene>
<reference evidence="1" key="1">
    <citation type="journal article" date="2019" name="bioRxiv">
        <title>The Genome of the Zebra Mussel, Dreissena polymorpha: A Resource for Invasive Species Research.</title>
        <authorList>
            <person name="McCartney M.A."/>
            <person name="Auch B."/>
            <person name="Kono T."/>
            <person name="Mallez S."/>
            <person name="Zhang Y."/>
            <person name="Obille A."/>
            <person name="Becker A."/>
            <person name="Abrahante J.E."/>
            <person name="Garbe J."/>
            <person name="Badalamenti J.P."/>
            <person name="Herman A."/>
            <person name="Mangelson H."/>
            <person name="Liachko I."/>
            <person name="Sullivan S."/>
            <person name="Sone E.D."/>
            <person name="Koren S."/>
            <person name="Silverstein K.A.T."/>
            <person name="Beckman K.B."/>
            <person name="Gohl D.M."/>
        </authorList>
    </citation>
    <scope>NUCLEOTIDE SEQUENCE</scope>
    <source>
        <strain evidence="1">Duluth1</strain>
        <tissue evidence="1">Whole animal</tissue>
    </source>
</reference>